<organism evidence="3 4">
    <name type="scientific">Larsenimonas suaedae</name>
    <dbReference type="NCBI Taxonomy" id="1851019"/>
    <lineage>
        <taxon>Bacteria</taxon>
        <taxon>Pseudomonadati</taxon>
        <taxon>Pseudomonadota</taxon>
        <taxon>Gammaproteobacteria</taxon>
        <taxon>Oceanospirillales</taxon>
        <taxon>Halomonadaceae</taxon>
        <taxon>Larsenimonas</taxon>
    </lineage>
</organism>
<dbReference type="EMBL" id="JARWAO010000002">
    <property type="protein sequence ID" value="MDR5895607.1"/>
    <property type="molecule type" value="Genomic_DNA"/>
</dbReference>
<dbReference type="PROSITE" id="PS00330">
    <property type="entry name" value="HEMOLYSIN_CALCIUM"/>
    <property type="match status" value="2"/>
</dbReference>
<dbReference type="InterPro" id="IPR019960">
    <property type="entry name" value="T1SS_VCA0849"/>
</dbReference>
<dbReference type="Proteomes" id="UP001269375">
    <property type="component" value="Unassembled WGS sequence"/>
</dbReference>
<dbReference type="InterPro" id="IPR010221">
    <property type="entry name" value="VCBS_dom"/>
</dbReference>
<dbReference type="Pfam" id="PF00353">
    <property type="entry name" value="HemolysinCabind"/>
    <property type="match status" value="2"/>
</dbReference>
<proteinExistence type="predicted"/>
<keyword evidence="1" id="KW-0106">Calcium</keyword>
<evidence type="ECO:0000259" key="2">
    <source>
        <dbReference type="PROSITE" id="PS50234"/>
    </source>
</evidence>
<dbReference type="Gene3D" id="3.40.50.410">
    <property type="entry name" value="von Willebrand factor, type A domain"/>
    <property type="match status" value="1"/>
</dbReference>
<dbReference type="PRINTS" id="PR00313">
    <property type="entry name" value="CABNDNGRPT"/>
</dbReference>
<dbReference type="InterPro" id="IPR036465">
    <property type="entry name" value="vWFA_dom_sf"/>
</dbReference>
<dbReference type="CDD" id="cd00198">
    <property type="entry name" value="vWFA"/>
    <property type="match status" value="1"/>
</dbReference>
<comment type="caution">
    <text evidence="3">The sequence shown here is derived from an EMBL/GenBank/DDBJ whole genome shotgun (WGS) entry which is preliminary data.</text>
</comment>
<evidence type="ECO:0000313" key="4">
    <source>
        <dbReference type="Proteomes" id="UP001269375"/>
    </source>
</evidence>
<accession>A0ABU1GVL9</accession>
<dbReference type="NCBIfam" id="TIGR03661">
    <property type="entry name" value="T1SS_VCA0849"/>
    <property type="match status" value="1"/>
</dbReference>
<dbReference type="InterPro" id="IPR040853">
    <property type="entry name" value="RapA2_cadherin-like"/>
</dbReference>
<dbReference type="InterPro" id="IPR002035">
    <property type="entry name" value="VWF_A"/>
</dbReference>
<dbReference type="InterPro" id="IPR001343">
    <property type="entry name" value="Hemolysn_Ca-bd"/>
</dbReference>
<dbReference type="InterPro" id="IPR013783">
    <property type="entry name" value="Ig-like_fold"/>
</dbReference>
<keyword evidence="4" id="KW-1185">Reference proteome</keyword>
<gene>
    <name evidence="3" type="ORF">QC825_05925</name>
</gene>
<dbReference type="SUPFAM" id="SSF51120">
    <property type="entry name" value="beta-Roll"/>
    <property type="match status" value="1"/>
</dbReference>
<dbReference type="Pfam" id="PF17803">
    <property type="entry name" value="Cadherin_4"/>
    <property type="match status" value="12"/>
</dbReference>
<dbReference type="InterPro" id="IPR018511">
    <property type="entry name" value="Hemolysin-typ_Ca-bd_CS"/>
</dbReference>
<dbReference type="InterPro" id="IPR041690">
    <property type="entry name" value="Cadherin_5"/>
</dbReference>
<dbReference type="Pfam" id="PF00092">
    <property type="entry name" value="VWA"/>
    <property type="match status" value="1"/>
</dbReference>
<dbReference type="NCBIfam" id="TIGR01965">
    <property type="entry name" value="VCBS_repeat"/>
    <property type="match status" value="12"/>
</dbReference>
<sequence>MTITVNGTDDAAEITGVQTGSVTEDTALTTSGVLTATDTDAGQSGFVAQPNTTGSYGSFAIDESGAWSYTLDNASGNVQALGAGDQLTESFTVTTAGGDTETVTITVNGTDDAAEITGIQTGSVTEDTVLTTSGVLTATDTDAGESGFVAQPNTTGTYGSFAIDETGAWTYQLDNESGDVQALGAGDQLSETFTVTTAGGDSETVTITVNGTDDAAVITGSDSGAVTEDTVLTTSGVLTATDTDAGESGFVAQPGTAGSYGSFAIDESGAWSYQLDNANGDVQALGDGDQLTETFTVTTAGGDTETVTITVNGTDDAAVITGSDSGAVTEDTVLTTSGVLTATDTDAGEAGFVAQPNTTGAYGSFAIDESGTWSYTLDNASGDVQALGAGDQLTETFTVTTAGGDTETVTITVNGTDDAAEITGVQTGSVTEDTVLTTSGTLTATDTDAGESGFVAQPGTAGSYGSFAIDESGAWSYQLDNANGDVQALGDGDQLTETFTVTTAGGDTETVTITVNGTDDAAVITGSDSGAVTEDTVLTTSGVLTATDTDAGESGFVAQPGTIGTYGSFAIDESGTWSYTLDNASGNVQALGAGDQLTESFTVTTAGGDTETVTITVNGTDDAAEITGVQTGSVTEDTALTTSGVLTATDTDAGEAGFVAQPGTAGAYGSFAIDESGTWSYTLDNASGNVQALGAGDQLTETFTVTTVGGDSETVTITVNGTDDAAEITGVQTGSVTEDTALTTSGTLTATDTDAGQSGFVAQPGTAGSYGSFAIDESGAWSYQLDNANGDVQALGDGDQLTESFTVTTAGGDTETVTITVNGTDDAAVITGSDSGAVTEDTVLTTSGTLTATDVDAGESGFVAQPNTTGSYGSFAIDASGNWTYQLDNESGDVQALGAGDQLTETFTVTTAGGDSETVTITVNGTDDAAVITGSDSGAVTEDTALTTSGTLTATDTDAGESAFVVQPNTTGSYGSFAIDESGAWTYQLDNESIDVQALGAGDQLTESFTVTTAGGDTETVTITVNGTDDAAVITGSDSGAVTEDTALTTSGILTATDTDAGESAFVVQPGTAGTYGSFAIDASGNWTYQLDNESGDVQALGAGDQLTETFTVTTAGGDTETVTITVNGTNDVAEITGLNTGTVQEDALFSTNGILSVTDTDDGESSFIPQSNTAGQFGMFTLLSTGVWTYSLDNANADVQALGVGESMTESFTVTTAGGDSETVTITINGTDDAPVATPDAFTVVEDAVLTLSQTDLLANDIDIDGDALSILGVGGATNGVVQLNEDGTITFTPDADFSGVASFDYVIGDGNGGTSMATASIGVVAVADAPIVSSTLGDTLESIRTVAIAITDGPTSISIEGENVTGANVVEGPFSTFNLAPGVGGNTLGTDIIVLEGNLNSLVEGGLPLISIDGDDKDYLYVKGDFSLYEVLLGDYVFGSGYDGTLTDIATGTVINLYNIRGLIFEDGTTILPDGAVSTVTEGGYDVVGLDVSALLTDTDGSEQLSGITLSGIPEGVILTGHDAAKLENGDWFLPNASQSDLNALSLTMQVPLEAPSFNVTATATSTEISNGDAASSSATSESVERFTLLTGSPSEDTLNGTNSSDILIGDASGLRLLPGQNYNIAILVDSSSSLSVEAVEQVKVALREALETLKASADAPNAGTVNLWLADFDHKVERSISIDLSDANAMASIDSVLNAMTNDGGTNYEDAFKTAANWFYSDAVTSNPGQNLTYFITDGQPTYYQYEYSTYKAVDFALSSDVYYTFDSSTYVPGQPVYVNTVNGAFEVISANGAVYAYTSALIGYTRSTVGYVEPNGEGGFELSYLAGDGTVTTGTLNNASDAFALLDAVSTVESIGIGDYLNASQLSGYDSDGVVQTNVDPAALSEAILSDNVQIVGTADTVKGLEGDDILFGDQIVLPGIDGSGEDALRQYIAQSIGASDPSGLTLESMHDYISANPSEFDVADDSGGNDQLFGGAGDDVLFGQGGDDRLEGGSGNDILTGGSGADVFAWMRGDEGTNSRPAEDHIRDFNMAEGDRIDLSDMLDVAETNVDVLAQYLHFTSGGDGSSTIEVKAGEGAPSEGVTQKIVLDNTDITSLGGSDIEIIRQLVDSNTLKTQLDG</sequence>
<dbReference type="SUPFAM" id="SSF53300">
    <property type="entry name" value="vWA-like"/>
    <property type="match status" value="1"/>
</dbReference>
<evidence type="ECO:0000256" key="1">
    <source>
        <dbReference type="ARBA" id="ARBA00022837"/>
    </source>
</evidence>
<reference evidence="3 4" key="1">
    <citation type="submission" date="2023-04" db="EMBL/GenBank/DDBJ databases">
        <title>A long-awaited taxogenomic arrangement of the family Halomonadaceae.</title>
        <authorList>
            <person name="De La Haba R."/>
            <person name="Chuvochina M."/>
            <person name="Wittouck S."/>
            <person name="Arahal D.R."/>
            <person name="Sanchez-Porro C."/>
            <person name="Hugenholtz P."/>
            <person name="Ventosa A."/>
        </authorList>
    </citation>
    <scope>NUCLEOTIDE SEQUENCE [LARGE SCALE GENOMIC DNA]</scope>
    <source>
        <strain evidence="3 4">DSM 22428</strain>
    </source>
</reference>
<dbReference type="Gene3D" id="2.60.40.10">
    <property type="entry name" value="Immunoglobulins"/>
    <property type="match status" value="12"/>
</dbReference>
<evidence type="ECO:0000313" key="3">
    <source>
        <dbReference type="EMBL" id="MDR5895607.1"/>
    </source>
</evidence>
<name>A0ABU1GVL9_9GAMM</name>
<feature type="domain" description="VWFA" evidence="2">
    <location>
        <begin position="1626"/>
        <end position="1745"/>
    </location>
</feature>
<dbReference type="Pfam" id="PF17892">
    <property type="entry name" value="Cadherin_5"/>
    <property type="match status" value="1"/>
</dbReference>
<dbReference type="InterPro" id="IPR011049">
    <property type="entry name" value="Serralysin-like_metalloprot_C"/>
</dbReference>
<dbReference type="RefSeq" id="WP_309619128.1">
    <property type="nucleotide sequence ID" value="NZ_JARWAO010000002.1"/>
</dbReference>
<dbReference type="PROSITE" id="PS50234">
    <property type="entry name" value="VWFA"/>
    <property type="match status" value="1"/>
</dbReference>
<protein>
    <submittedName>
        <fullName evidence="3">VCBS domain-containing protein</fullName>
    </submittedName>
</protein>